<feature type="compositionally biased region" description="Acidic residues" evidence="1">
    <location>
        <begin position="551"/>
        <end position="570"/>
    </location>
</feature>
<sequence>MSQYPPPSFDGQQNYNYALQWPLQTPASLSTPSQHVPSSFAMNAGSYGIGNFPSMPFGMNAPAQLPGLGMQNSTIPPPPLLSQQIPNSQISTPFYSGFNSSVSALTNSLHPPQQLSFAHPAGKVESLPIQPLNKQPKDSLLSPRDNTDPEEGEVSDGSGFDLSAQKNQYQPKPSTTSQASPEGPISIDQTTYSPPLTIAMNEPSQEVTQKPTTVQMQNGQSGDQTNHASHSTGKSPTQIRIMAQGALLRLAPHNIRFNELIKEDIDPAILKRLYDDIGIKVAVTETQPSEKVITGSDATQEQTTAPISGQLSKAQESLVGETPPTSMPNGKAKEASISASDKPLERKDVIARMLAEKAKKKAPITVTDSVPSQAVSSDSITTQNTEKAAPDLLPLKTQAVSQPKEKNKAQTELARQRIEQLKKMGLKRQQSQAEGISLPRASSSSSAIELATSNLKPETPVTLHHPLPERPPATNQMLGSPKPSTPQIPGLSVSSEPVKIGSPSTIETRPISTSTPFKNSLGKRPRASDFDEPIPETGKPLLTESRLVIDISEDESSNDDDDGDDDEDIVMSEASDSGANPQTSKINSTMLRNTLSRNASSASATPQSRPSDSENLRLKNLEIQAMRRRIAEWEKKNSKKANPTLPLAAVTNADSEPSPQVGETQSMTEKVNSMPTASDKPSFLGLQRSPSVQSLASMDTSDLDRIRQKLLRKREIESGLPALDAEMLKFKAKLAEFKREEEKLLNEMAKSQAERKQLDDELQSLGMETEGLSLEELKAAKEDMERTAAARGEPEPHAIVNAEATPLSKDLQAAPTTAEPTQPMEQKSPVPGPISFENDGVNDVAEVEDSSSESSGSSMDESTSDSESISVDQKSESEQQPIILPVSAPSNDDMSIETPQAPIVLPPKPDFTTTVSIDTPAVRSDVSRESSVLSDNYEPPEPEESPDEAYSPKLSPSGVEDSEMETVPNFSAQNDADMALTRKSQESVVIAFKGDALDNTPNARNTVSKFSPYQSPLKYFRAYRYHPNIIEDVGDSYRSLTYSHNIDPFQAVCPYEAAGGVCNDTTCEFQHWRDMVMPVGLIVADDKILVEMGNQKEGKTPEEQEAYIEGLKELINNMRRDQVKDFFTVAGEIAAYRRRFLSDPSRILPL</sequence>
<feature type="compositionally biased region" description="Polar residues" evidence="1">
    <location>
        <begin position="296"/>
        <end position="315"/>
    </location>
</feature>
<feature type="compositionally biased region" description="Polar residues" evidence="1">
    <location>
        <begin position="574"/>
        <end position="610"/>
    </location>
</feature>
<dbReference type="GeneID" id="31000406"/>
<feature type="compositionally biased region" description="Polar residues" evidence="1">
    <location>
        <begin position="814"/>
        <end position="825"/>
    </location>
</feature>
<dbReference type="STRING" id="1441469.A0A225B9D4"/>
<dbReference type="Proteomes" id="UP000214365">
    <property type="component" value="Unassembled WGS sequence"/>
</dbReference>
<accession>A0A225B9D4</accession>
<dbReference type="OrthoDB" id="1922977at2759"/>
<feature type="compositionally biased region" description="Polar residues" evidence="1">
    <location>
        <begin position="652"/>
        <end position="676"/>
    </location>
</feature>
<dbReference type="EMBL" id="LFMY01000001">
    <property type="protein sequence ID" value="OKL64699.1"/>
    <property type="molecule type" value="Genomic_DNA"/>
</dbReference>
<name>A0A225B9D4_TALAT</name>
<keyword evidence="4" id="KW-1185">Reference proteome</keyword>
<evidence type="ECO:0000313" key="4">
    <source>
        <dbReference type="Proteomes" id="UP000214365"/>
    </source>
</evidence>
<feature type="region of interest" description="Disordered" evidence="1">
    <location>
        <begin position="292"/>
        <end position="344"/>
    </location>
</feature>
<feature type="compositionally biased region" description="Polar residues" evidence="1">
    <location>
        <begin position="202"/>
        <end position="236"/>
    </location>
</feature>
<feature type="region of interest" description="Disordered" evidence="1">
    <location>
        <begin position="650"/>
        <end position="686"/>
    </location>
</feature>
<evidence type="ECO:0000259" key="2">
    <source>
        <dbReference type="Pfam" id="PF10650"/>
    </source>
</evidence>
<feature type="region of interest" description="Disordered" evidence="1">
    <location>
        <begin position="128"/>
        <end position="236"/>
    </location>
</feature>
<feature type="compositionally biased region" description="Polar residues" evidence="1">
    <location>
        <begin position="502"/>
        <end position="518"/>
    </location>
</feature>
<feature type="compositionally biased region" description="Polar residues" evidence="1">
    <location>
        <begin position="366"/>
        <end position="386"/>
    </location>
</feature>
<feature type="compositionally biased region" description="Acidic residues" evidence="1">
    <location>
        <begin position="938"/>
        <end position="947"/>
    </location>
</feature>
<feature type="compositionally biased region" description="Low complexity" evidence="1">
    <location>
        <begin position="852"/>
        <end position="872"/>
    </location>
</feature>
<dbReference type="RefSeq" id="XP_020124820.1">
    <property type="nucleotide sequence ID" value="XM_020260481.1"/>
</dbReference>
<organism evidence="3 4">
    <name type="scientific">Talaromyces atroroseus</name>
    <dbReference type="NCBI Taxonomy" id="1441469"/>
    <lineage>
        <taxon>Eukaryota</taxon>
        <taxon>Fungi</taxon>
        <taxon>Dikarya</taxon>
        <taxon>Ascomycota</taxon>
        <taxon>Pezizomycotina</taxon>
        <taxon>Eurotiomycetes</taxon>
        <taxon>Eurotiomycetidae</taxon>
        <taxon>Eurotiales</taxon>
        <taxon>Trichocomaceae</taxon>
        <taxon>Talaromyces</taxon>
        <taxon>Talaromyces sect. Trachyspermi</taxon>
    </lineage>
</organism>
<feature type="region of interest" description="Disordered" evidence="1">
    <location>
        <begin position="360"/>
        <end position="412"/>
    </location>
</feature>
<comment type="caution">
    <text evidence="3">The sequence shown here is derived from an EMBL/GenBank/DDBJ whole genome shotgun (WGS) entry which is preliminary data.</text>
</comment>
<feature type="region of interest" description="Disordered" evidence="1">
    <location>
        <begin position="748"/>
        <end position="963"/>
    </location>
</feature>
<dbReference type="AlphaFoldDB" id="A0A225B9D4"/>
<feature type="compositionally biased region" description="Basic and acidic residues" evidence="1">
    <location>
        <begin position="403"/>
        <end position="412"/>
    </location>
</feature>
<feature type="compositionally biased region" description="Basic and acidic residues" evidence="1">
    <location>
        <begin position="775"/>
        <end position="796"/>
    </location>
</feature>
<evidence type="ECO:0000256" key="1">
    <source>
        <dbReference type="SAM" id="MobiDB-lite"/>
    </source>
</evidence>
<gene>
    <name evidence="3" type="ORF">UA08_00651</name>
</gene>
<dbReference type="InterPro" id="IPR019607">
    <property type="entry name" value="Putative_zinc-finger_domain"/>
</dbReference>
<feature type="region of interest" description="Disordered" evidence="1">
    <location>
        <begin position="424"/>
        <end position="618"/>
    </location>
</feature>
<protein>
    <recommendedName>
        <fullName evidence="2">Putative zinc-finger domain-containing protein</fullName>
    </recommendedName>
</protein>
<feature type="compositionally biased region" description="Polar residues" evidence="1">
    <location>
        <begin position="164"/>
        <end position="180"/>
    </location>
</feature>
<reference evidence="3 4" key="1">
    <citation type="submission" date="2015-06" db="EMBL/GenBank/DDBJ databases">
        <title>Talaromyces atroroseus IBT 11181 draft genome.</title>
        <authorList>
            <person name="Rasmussen K.B."/>
            <person name="Rasmussen S."/>
            <person name="Petersen B."/>
            <person name="Sicheritz-Ponten T."/>
            <person name="Mortensen U.H."/>
            <person name="Thrane U."/>
        </authorList>
    </citation>
    <scope>NUCLEOTIDE SEQUENCE [LARGE SCALE GENOMIC DNA]</scope>
    <source>
        <strain evidence="3 4">IBT 11181</strain>
    </source>
</reference>
<feature type="domain" description="Putative zinc-finger" evidence="2">
    <location>
        <begin position="1053"/>
        <end position="1073"/>
    </location>
</feature>
<dbReference type="Pfam" id="PF10650">
    <property type="entry name" value="zf-C3H1"/>
    <property type="match status" value="1"/>
</dbReference>
<proteinExistence type="predicted"/>
<evidence type="ECO:0000313" key="3">
    <source>
        <dbReference type="EMBL" id="OKL64699.1"/>
    </source>
</evidence>